<organism evidence="2 3">
    <name type="scientific">Siminovitchia thermophila</name>
    <dbReference type="NCBI Taxonomy" id="1245522"/>
    <lineage>
        <taxon>Bacteria</taxon>
        <taxon>Bacillati</taxon>
        <taxon>Bacillota</taxon>
        <taxon>Bacilli</taxon>
        <taxon>Bacillales</taxon>
        <taxon>Bacillaceae</taxon>
        <taxon>Siminovitchia</taxon>
    </lineage>
</organism>
<evidence type="ECO:0000256" key="1">
    <source>
        <dbReference type="SAM" id="MobiDB-lite"/>
    </source>
</evidence>
<feature type="region of interest" description="Disordered" evidence="1">
    <location>
        <begin position="313"/>
        <end position="333"/>
    </location>
</feature>
<proteinExistence type="predicted"/>
<evidence type="ECO:0000313" key="2">
    <source>
        <dbReference type="EMBL" id="MBM7717679.1"/>
    </source>
</evidence>
<comment type="caution">
    <text evidence="2">The sequence shown here is derived from an EMBL/GenBank/DDBJ whole genome shotgun (WGS) entry which is preliminary data.</text>
</comment>
<evidence type="ECO:0000313" key="3">
    <source>
        <dbReference type="Proteomes" id="UP000823485"/>
    </source>
</evidence>
<sequence>MEKLTMQGEFRKLNSLYGRTPDKQDTAEEIAARCAALTDQMDELLENRGHELKHLRNQGVSKALEGRANVPLIYRKKANGQHIDAWANLLDKNYEWLERKYKEDEIKRRSAKEWRELERAYVVRSSYTLWDFYDDYKTLIEEKEADWNDYRTERKKWRQCKHRFCLELFPIDKSHFQSTNEESQYYRDAKRKDARFCCVACRKGHFESVEQFARTAKLYDNPTYLPPEIINEELELDASKQERTESYEVSFSDDEQLEALKSGKMESFNFEAEAVGELEYRSADEERRARYEAFIRGEGEPVFTVKIKKDEEISEGEANKRSDHRFINEELSA</sequence>
<dbReference type="Proteomes" id="UP000823485">
    <property type="component" value="Unassembled WGS sequence"/>
</dbReference>
<protein>
    <submittedName>
        <fullName evidence="2">Uncharacterized protein</fullName>
    </submittedName>
</protein>
<reference evidence="2 3" key="1">
    <citation type="submission" date="2021-01" db="EMBL/GenBank/DDBJ databases">
        <title>Genomic Encyclopedia of Type Strains, Phase IV (KMG-IV): sequencing the most valuable type-strain genomes for metagenomic binning, comparative biology and taxonomic classification.</title>
        <authorList>
            <person name="Goeker M."/>
        </authorList>
    </citation>
    <scope>NUCLEOTIDE SEQUENCE [LARGE SCALE GENOMIC DNA]</scope>
    <source>
        <strain evidence="2 3">DSM 105453</strain>
    </source>
</reference>
<accession>A0ABS2REQ1</accession>
<keyword evidence="3" id="KW-1185">Reference proteome</keyword>
<dbReference type="EMBL" id="JAFBFH010000068">
    <property type="protein sequence ID" value="MBM7717679.1"/>
    <property type="molecule type" value="Genomic_DNA"/>
</dbReference>
<name>A0ABS2REQ1_9BACI</name>
<dbReference type="RefSeq" id="WP_077110259.1">
    <property type="nucleotide sequence ID" value="NZ_JAFBFH010000068.1"/>
</dbReference>
<gene>
    <name evidence="2" type="ORF">JOC94_004710</name>
</gene>